<gene>
    <name evidence="1" type="primary">hprK</name>
    <name evidence="1" type="ORF">JFY71_08790</name>
</gene>
<keyword evidence="1" id="KW-0808">Transferase</keyword>
<protein>
    <submittedName>
        <fullName evidence="1">HPr(Ser) kinase/phosphatase</fullName>
    </submittedName>
</protein>
<sequence length="309" mass="35267">MKGIKLSDLCKELDLEIIKKSSDFDEVFITNAQVNRPGIQLAGFYEQFPFKRLQIIGKTENVYLNSMDNSMRYERVRGILSYKIPCLIFSHNQEINEEIIDLADYYDRTLLRSARSTTRLISKIDDKLEYVLSEEISMHAGLMEIYGVGVLIIGKSSVGKSETALDLIIRGHRLVADDVVEVRKLERGLMGQAPKNIRHFLEIRGIGILDIQRLYGVGSVKSQTEIDMVIALEQWDDDKEYDRLGIDDEYTEILGVKVNQITVPVKPGRNVAMIVEVAVRNFRQRSFGYNAALELNKRLIADMQNESQS</sequence>
<proteinExistence type="predicted"/>
<name>A0AC61MPG2_9FIRM</name>
<keyword evidence="2" id="KW-1185">Reference proteome</keyword>
<dbReference type="EMBL" id="CP066744">
    <property type="protein sequence ID" value="QQK07404.1"/>
    <property type="molecule type" value="Genomic_DNA"/>
</dbReference>
<organism evidence="1 2">
    <name type="scientific">Miniphocaeibacter halophilus</name>
    <dbReference type="NCBI Taxonomy" id="2931922"/>
    <lineage>
        <taxon>Bacteria</taxon>
        <taxon>Bacillati</taxon>
        <taxon>Bacillota</taxon>
        <taxon>Tissierellia</taxon>
        <taxon>Tissierellales</taxon>
        <taxon>Peptoniphilaceae</taxon>
        <taxon>Miniphocaeibacter</taxon>
    </lineage>
</organism>
<reference evidence="1 2" key="1">
    <citation type="journal article" date="2022" name="Int. J. Syst. Evol. Microbiol.">
        <title>Miniphocaeibacter halophilus sp. nov., an ammonium-tolerant acetate-producing bacterium isolated from a biogas system.</title>
        <authorList>
            <person name="Schnurer A."/>
            <person name="Singh A."/>
            <person name="Bi S."/>
            <person name="Qiao W."/>
            <person name="Westerholm M."/>
        </authorList>
    </citation>
    <scope>NUCLEOTIDE SEQUENCE [LARGE SCALE GENOMIC DNA]</scope>
    <source>
        <strain evidence="1 2">AMB_01</strain>
    </source>
</reference>
<dbReference type="Proteomes" id="UP000595814">
    <property type="component" value="Chromosome"/>
</dbReference>
<evidence type="ECO:0000313" key="2">
    <source>
        <dbReference type="Proteomes" id="UP000595814"/>
    </source>
</evidence>
<evidence type="ECO:0000313" key="1">
    <source>
        <dbReference type="EMBL" id="QQK07404.1"/>
    </source>
</evidence>
<accession>A0AC61MPG2</accession>
<keyword evidence="1" id="KW-0418">Kinase</keyword>